<gene>
    <name evidence="1" type="ORF">CDEST_04107</name>
</gene>
<evidence type="ECO:0000313" key="1">
    <source>
        <dbReference type="EMBL" id="WQF79093.1"/>
    </source>
</evidence>
<name>A0AAX4I851_9PEZI</name>
<protein>
    <submittedName>
        <fullName evidence="1">Uncharacterized protein</fullName>
    </submittedName>
</protein>
<organism evidence="1 2">
    <name type="scientific">Colletotrichum destructivum</name>
    <dbReference type="NCBI Taxonomy" id="34406"/>
    <lineage>
        <taxon>Eukaryota</taxon>
        <taxon>Fungi</taxon>
        <taxon>Dikarya</taxon>
        <taxon>Ascomycota</taxon>
        <taxon>Pezizomycotina</taxon>
        <taxon>Sordariomycetes</taxon>
        <taxon>Hypocreomycetidae</taxon>
        <taxon>Glomerellales</taxon>
        <taxon>Glomerellaceae</taxon>
        <taxon>Colletotrichum</taxon>
        <taxon>Colletotrichum destructivum species complex</taxon>
    </lineage>
</organism>
<keyword evidence="2" id="KW-1185">Reference proteome</keyword>
<dbReference type="RefSeq" id="XP_062776317.1">
    <property type="nucleotide sequence ID" value="XM_062920266.1"/>
</dbReference>
<dbReference type="KEGG" id="cdet:87940610"/>
<dbReference type="EMBL" id="CP137307">
    <property type="protein sequence ID" value="WQF79093.1"/>
    <property type="molecule type" value="Genomic_DNA"/>
</dbReference>
<dbReference type="Proteomes" id="UP001322277">
    <property type="component" value="Chromosome 3"/>
</dbReference>
<reference evidence="2" key="1">
    <citation type="journal article" date="2023" name="bioRxiv">
        <title>Complete genome of the Medicago anthracnose fungus, Colletotrichum destructivum, reveals a mini-chromosome-like region within a core chromosome.</title>
        <authorList>
            <person name="Lapalu N."/>
            <person name="Simon A."/>
            <person name="Lu A."/>
            <person name="Plaumann P.-L."/>
            <person name="Amselem J."/>
            <person name="Pigne S."/>
            <person name="Auger A."/>
            <person name="Koch C."/>
            <person name="Dallery J.-F."/>
            <person name="O'Connell R.J."/>
        </authorList>
    </citation>
    <scope>NUCLEOTIDE SEQUENCE [LARGE SCALE GENOMIC DNA]</scope>
    <source>
        <strain evidence="2">CBS 520.97</strain>
    </source>
</reference>
<proteinExistence type="predicted"/>
<dbReference type="AlphaFoldDB" id="A0AAX4I851"/>
<evidence type="ECO:0000313" key="2">
    <source>
        <dbReference type="Proteomes" id="UP001322277"/>
    </source>
</evidence>
<sequence>MAGNDRPPPLSLASSSFFSQIRGKRRSPVNMATSGEPVNVLQIRDLATPDHFIYYTATHHPASHHPSGLGETLGNLCDWCPQASCQLCRSDKLYNNHGVSNGDPVYFLPRILWAKTGSRSLLVEAPKPYGYTFNYTSAACAGVRSPAARL</sequence>
<accession>A0AAX4I851</accession>
<dbReference type="GeneID" id="87940610"/>